<feature type="signal peptide" evidence="13">
    <location>
        <begin position="1"/>
        <end position="23"/>
    </location>
</feature>
<dbReference type="GO" id="GO:0030660">
    <property type="term" value="C:Golgi-associated vesicle membrane"/>
    <property type="evidence" value="ECO:0007669"/>
    <property type="project" value="TreeGrafter"/>
</dbReference>
<feature type="transmembrane region" description="Helical" evidence="12">
    <location>
        <begin position="345"/>
        <end position="365"/>
    </location>
</feature>
<keyword evidence="8" id="KW-0378">Hydrolase</keyword>
<evidence type="ECO:0000313" key="16">
    <source>
        <dbReference type="Proteomes" id="UP001415857"/>
    </source>
</evidence>
<organism evidence="15 16">
    <name type="scientific">Liquidambar formosana</name>
    <name type="common">Formosan gum</name>
    <dbReference type="NCBI Taxonomy" id="63359"/>
    <lineage>
        <taxon>Eukaryota</taxon>
        <taxon>Viridiplantae</taxon>
        <taxon>Streptophyta</taxon>
        <taxon>Embryophyta</taxon>
        <taxon>Tracheophyta</taxon>
        <taxon>Spermatophyta</taxon>
        <taxon>Magnoliopsida</taxon>
        <taxon>eudicotyledons</taxon>
        <taxon>Gunneridae</taxon>
        <taxon>Pentapetalae</taxon>
        <taxon>Saxifragales</taxon>
        <taxon>Altingiaceae</taxon>
        <taxon>Liquidambar</taxon>
    </lineage>
</organism>
<evidence type="ECO:0000256" key="11">
    <source>
        <dbReference type="ARBA" id="ARBA00023180"/>
    </source>
</evidence>
<dbReference type="GO" id="GO:0010008">
    <property type="term" value="C:endosome membrane"/>
    <property type="evidence" value="ECO:0007669"/>
    <property type="project" value="UniProtKB-SubCell"/>
</dbReference>
<dbReference type="SMART" id="SM00730">
    <property type="entry name" value="PSN"/>
    <property type="match status" value="1"/>
</dbReference>
<dbReference type="GO" id="GO:0005765">
    <property type="term" value="C:lysosomal membrane"/>
    <property type="evidence" value="ECO:0007669"/>
    <property type="project" value="TreeGrafter"/>
</dbReference>
<dbReference type="SUPFAM" id="SSF52025">
    <property type="entry name" value="PA domain"/>
    <property type="match status" value="1"/>
</dbReference>
<dbReference type="Pfam" id="PF02225">
    <property type="entry name" value="PA"/>
    <property type="match status" value="1"/>
</dbReference>
<dbReference type="GO" id="GO:0098554">
    <property type="term" value="C:cytoplasmic side of endoplasmic reticulum membrane"/>
    <property type="evidence" value="ECO:0007669"/>
    <property type="project" value="TreeGrafter"/>
</dbReference>
<evidence type="ECO:0000256" key="6">
    <source>
        <dbReference type="ARBA" id="ARBA00022729"/>
    </source>
</evidence>
<reference evidence="15 16" key="1">
    <citation type="journal article" date="2024" name="Plant J.">
        <title>Genome sequences and population genomics reveal climatic adaptation and genomic divergence between two closely related sweetgum species.</title>
        <authorList>
            <person name="Xu W.Q."/>
            <person name="Ren C.Q."/>
            <person name="Zhang X.Y."/>
            <person name="Comes H.P."/>
            <person name="Liu X.H."/>
            <person name="Li Y.G."/>
            <person name="Kettle C.J."/>
            <person name="Jalonen R."/>
            <person name="Gaisberger H."/>
            <person name="Ma Y.Z."/>
            <person name="Qiu Y.X."/>
        </authorList>
    </citation>
    <scope>NUCLEOTIDE SEQUENCE [LARGE SCALE GENOMIC DNA]</scope>
    <source>
        <strain evidence="15">Hangzhou</strain>
    </source>
</reference>
<evidence type="ECO:0000256" key="7">
    <source>
        <dbReference type="ARBA" id="ARBA00022753"/>
    </source>
</evidence>
<evidence type="ECO:0000313" key="15">
    <source>
        <dbReference type="EMBL" id="KAK9273981.1"/>
    </source>
</evidence>
<keyword evidence="16" id="KW-1185">Reference proteome</keyword>
<dbReference type="InterPro" id="IPR007369">
    <property type="entry name" value="Peptidase_A22B_SPP"/>
</dbReference>
<dbReference type="GO" id="GO:0042500">
    <property type="term" value="F:aspartic endopeptidase activity, intramembrane cleaving"/>
    <property type="evidence" value="ECO:0007669"/>
    <property type="project" value="InterPro"/>
</dbReference>
<dbReference type="PANTHER" id="PTHR12174:SF102">
    <property type="entry name" value="SIGNAL PEPTIDE PEPTIDASE-LIKE 4"/>
    <property type="match status" value="1"/>
</dbReference>
<dbReference type="InterPro" id="IPR006639">
    <property type="entry name" value="Preselin/SPP"/>
</dbReference>
<evidence type="ECO:0000256" key="10">
    <source>
        <dbReference type="ARBA" id="ARBA00023136"/>
    </source>
</evidence>
<accession>A0AAP0RAJ8</accession>
<dbReference type="GO" id="GO:0033619">
    <property type="term" value="P:membrane protein proteolysis"/>
    <property type="evidence" value="ECO:0007669"/>
    <property type="project" value="TreeGrafter"/>
</dbReference>
<evidence type="ECO:0000256" key="12">
    <source>
        <dbReference type="SAM" id="Phobius"/>
    </source>
</evidence>
<keyword evidence="9 12" id="KW-1133">Transmembrane helix</keyword>
<gene>
    <name evidence="15" type="ORF">L1049_018795</name>
</gene>
<feature type="transmembrane region" description="Helical" evidence="12">
    <location>
        <begin position="315"/>
        <end position="339"/>
    </location>
</feature>
<feature type="transmembrane region" description="Helical" evidence="12">
    <location>
        <begin position="272"/>
        <end position="303"/>
    </location>
</feature>
<feature type="chain" id="PRO_5042883375" description="PA domain-containing protein" evidence="13">
    <location>
        <begin position="24"/>
        <end position="512"/>
    </location>
</feature>
<evidence type="ECO:0000256" key="5">
    <source>
        <dbReference type="ARBA" id="ARBA00022692"/>
    </source>
</evidence>
<evidence type="ECO:0000256" key="13">
    <source>
        <dbReference type="SAM" id="SignalP"/>
    </source>
</evidence>
<evidence type="ECO:0000256" key="9">
    <source>
        <dbReference type="ARBA" id="ARBA00022989"/>
    </source>
</evidence>
<dbReference type="InterPro" id="IPR003137">
    <property type="entry name" value="PA_domain"/>
</dbReference>
<comment type="similarity">
    <text evidence="3">Belongs to the peptidase A22B family.</text>
</comment>
<evidence type="ECO:0000259" key="14">
    <source>
        <dbReference type="Pfam" id="PF02225"/>
    </source>
</evidence>
<dbReference type="EMBL" id="JBBPBK010000012">
    <property type="protein sequence ID" value="KAK9273981.1"/>
    <property type="molecule type" value="Genomic_DNA"/>
</dbReference>
<comment type="function">
    <text evidence="1">Intramembrane-cleaving aspartic protease (I-CLiP) that cleaves type II membrane signal peptides in the hydrophobic plane of the membrane.</text>
</comment>
<comment type="caution">
    <text evidence="15">The sequence shown here is derived from an EMBL/GenBank/DDBJ whole genome shotgun (WGS) entry which is preliminary data.</text>
</comment>
<evidence type="ECO:0000256" key="3">
    <source>
        <dbReference type="ARBA" id="ARBA00006859"/>
    </source>
</evidence>
<evidence type="ECO:0000256" key="2">
    <source>
        <dbReference type="ARBA" id="ARBA00004337"/>
    </source>
</evidence>
<protein>
    <recommendedName>
        <fullName evidence="14">PA domain-containing protein</fullName>
    </recommendedName>
</protein>
<proteinExistence type="inferred from homology"/>
<evidence type="ECO:0000256" key="1">
    <source>
        <dbReference type="ARBA" id="ARBA00003012"/>
    </source>
</evidence>
<keyword evidence="4" id="KW-0645">Protease</keyword>
<comment type="subcellular location">
    <subcellularLocation>
        <location evidence="2">Endosome membrane</location>
        <topology evidence="2">Multi-pass membrane protein</topology>
    </subcellularLocation>
</comment>
<sequence length="512" mass="57137">MDSQRSLYAVLVFILLSPSLASAGDIVHQDDEAPQRPGCANNFVLVKVPTWIDDEEVIEYVGVGARFGQTLESKEKHANQSKLALADPPDCCTRPKNKLTGEVILVHRGNCSFTTKANVAEDAGASAILIINNRTELFKMVCEANQTDVDIRIPAVMLPQDAGANLEKSLKNNSLVSVQLYSPKRPEVDIAEVFLWLMAVGTILCASYWSAWSARESAIEQDKLLKDASDEFIHTEGSGSSGVVYINTASAVLFVVIASCFLVLLYEFMSHWFVEVLVVLFCIGGVEGLQTCLVALLSCFRWFEHAGQSFVKVPFFGAVSYLTLAVSPFCIAFAVVWAVFRSISFAWIGQDILGIALIITVLQIVRIPNLKVGTVLLSCAFLYDIFWVFVSKWWFHESVMIVVARGDKSGEDGIPMLLKFPRMYDPWGGYSVIGFGDILLPGLLIAFSLRYDWLAKRNLRAGYFLWAMTCLWFRSPHHICGFELDGWTRPTGFTLHCSVHTWHLSDTWKEKR</sequence>
<feature type="transmembrane region" description="Helical" evidence="12">
    <location>
        <begin position="372"/>
        <end position="390"/>
    </location>
</feature>
<keyword evidence="6 13" id="KW-0732">Signal</keyword>
<feature type="domain" description="PA" evidence="14">
    <location>
        <begin position="86"/>
        <end position="166"/>
    </location>
</feature>
<dbReference type="FunFam" id="3.50.30.30:FF:000007">
    <property type="entry name" value="Signal peptide peptidase-like 3"/>
    <property type="match status" value="1"/>
</dbReference>
<feature type="transmembrane region" description="Helical" evidence="12">
    <location>
        <begin position="193"/>
        <end position="211"/>
    </location>
</feature>
<dbReference type="InterPro" id="IPR046450">
    <property type="entry name" value="PA_dom_sf"/>
</dbReference>
<dbReference type="PANTHER" id="PTHR12174">
    <property type="entry name" value="SIGNAL PEPTIDE PEPTIDASE"/>
    <property type="match status" value="1"/>
</dbReference>
<feature type="transmembrane region" description="Helical" evidence="12">
    <location>
        <begin position="243"/>
        <end position="266"/>
    </location>
</feature>
<dbReference type="Proteomes" id="UP001415857">
    <property type="component" value="Unassembled WGS sequence"/>
</dbReference>
<keyword evidence="11" id="KW-0325">Glycoprotein</keyword>
<dbReference type="AlphaFoldDB" id="A0AAP0RAJ8"/>
<evidence type="ECO:0000256" key="4">
    <source>
        <dbReference type="ARBA" id="ARBA00022670"/>
    </source>
</evidence>
<name>A0AAP0RAJ8_LIQFO</name>
<dbReference type="Gene3D" id="3.50.30.30">
    <property type="match status" value="1"/>
</dbReference>
<keyword evidence="5 12" id="KW-0812">Transmembrane</keyword>
<evidence type="ECO:0000256" key="8">
    <source>
        <dbReference type="ARBA" id="ARBA00022801"/>
    </source>
</evidence>
<keyword evidence="7" id="KW-0967">Endosome</keyword>
<dbReference type="GO" id="GO:0098553">
    <property type="term" value="C:lumenal side of endoplasmic reticulum membrane"/>
    <property type="evidence" value="ECO:0007669"/>
    <property type="project" value="TreeGrafter"/>
</dbReference>
<feature type="transmembrane region" description="Helical" evidence="12">
    <location>
        <begin position="427"/>
        <end position="449"/>
    </location>
</feature>
<dbReference type="Pfam" id="PF04258">
    <property type="entry name" value="Peptidase_A22B"/>
    <property type="match status" value="1"/>
</dbReference>
<keyword evidence="10 12" id="KW-0472">Membrane</keyword>